<organism evidence="1 2">
    <name type="scientific">Coemansia spiralis</name>
    <dbReference type="NCBI Taxonomy" id="417178"/>
    <lineage>
        <taxon>Eukaryota</taxon>
        <taxon>Fungi</taxon>
        <taxon>Fungi incertae sedis</taxon>
        <taxon>Zoopagomycota</taxon>
        <taxon>Kickxellomycotina</taxon>
        <taxon>Kickxellomycetes</taxon>
        <taxon>Kickxellales</taxon>
        <taxon>Kickxellaceae</taxon>
        <taxon>Coemansia</taxon>
    </lineage>
</organism>
<dbReference type="AlphaFoldDB" id="A0A9W8L3E4"/>
<sequence>MANVLQNSFPVSAKVGAGIINNVHTDVAVLGFSNCVVAIVTQLVSVGSIIKAVGTSAAASTQDAFYDAQLAVDQLSTSADIPVEVKFVLGSSSATAASSLYQVLATHIYQHRREKDPLDSRPLIIGIGLRLPREYKLSQLDDDAGQPDLGEFLVTMQAIAGLVDECYAQ</sequence>
<proteinExistence type="predicted"/>
<evidence type="ECO:0008006" key="3">
    <source>
        <dbReference type="Google" id="ProtNLM"/>
    </source>
</evidence>
<keyword evidence="2" id="KW-1185">Reference proteome</keyword>
<dbReference type="Gene3D" id="3.30.230.90">
    <property type="match status" value="1"/>
</dbReference>
<name>A0A9W8L3E4_9FUNG</name>
<dbReference type="EMBL" id="JANBTX010000164">
    <property type="protein sequence ID" value="KAJ2685225.1"/>
    <property type="molecule type" value="Genomic_DNA"/>
</dbReference>
<gene>
    <name evidence="1" type="ORF">IWW39_004417</name>
</gene>
<comment type="caution">
    <text evidence="1">The sequence shown here is derived from an EMBL/GenBank/DDBJ whole genome shotgun (WGS) entry which is preliminary data.</text>
</comment>
<dbReference type="OrthoDB" id="5593278at2759"/>
<evidence type="ECO:0000313" key="2">
    <source>
        <dbReference type="Proteomes" id="UP001151516"/>
    </source>
</evidence>
<accession>A0A9W8L3E4</accession>
<dbReference type="InterPro" id="IPR053720">
    <property type="entry name" value="Psm_Assembly_Chaperone"/>
</dbReference>
<dbReference type="Proteomes" id="UP001151516">
    <property type="component" value="Unassembled WGS sequence"/>
</dbReference>
<reference evidence="1" key="1">
    <citation type="submission" date="2022-07" db="EMBL/GenBank/DDBJ databases">
        <title>Phylogenomic reconstructions and comparative analyses of Kickxellomycotina fungi.</title>
        <authorList>
            <person name="Reynolds N.K."/>
            <person name="Stajich J.E."/>
            <person name="Barry K."/>
            <person name="Grigoriev I.V."/>
            <person name="Crous P."/>
            <person name="Smith M.E."/>
        </authorList>
    </citation>
    <scope>NUCLEOTIDE SEQUENCE</scope>
    <source>
        <strain evidence="1">CBS 109367</strain>
    </source>
</reference>
<protein>
    <recommendedName>
        <fullName evidence="3">Proteasome assembly chaperone 3</fullName>
    </recommendedName>
</protein>
<evidence type="ECO:0000313" key="1">
    <source>
        <dbReference type="EMBL" id="KAJ2685225.1"/>
    </source>
</evidence>